<evidence type="ECO:0000313" key="2">
    <source>
        <dbReference type="Proteomes" id="UP000233556"/>
    </source>
</evidence>
<name>A0A2I0UEA9_LIMLA</name>
<keyword evidence="2" id="KW-1185">Reference proteome</keyword>
<organism evidence="1 2">
    <name type="scientific">Limosa lapponica baueri</name>
    <dbReference type="NCBI Taxonomy" id="1758121"/>
    <lineage>
        <taxon>Eukaryota</taxon>
        <taxon>Metazoa</taxon>
        <taxon>Chordata</taxon>
        <taxon>Craniata</taxon>
        <taxon>Vertebrata</taxon>
        <taxon>Euteleostomi</taxon>
        <taxon>Archelosauria</taxon>
        <taxon>Archosauria</taxon>
        <taxon>Dinosauria</taxon>
        <taxon>Saurischia</taxon>
        <taxon>Theropoda</taxon>
        <taxon>Coelurosauria</taxon>
        <taxon>Aves</taxon>
        <taxon>Neognathae</taxon>
        <taxon>Neoaves</taxon>
        <taxon>Charadriiformes</taxon>
        <taxon>Scolopacidae</taxon>
        <taxon>Limosa</taxon>
    </lineage>
</organism>
<gene>
    <name evidence="1" type="ORF">llap_5302</name>
</gene>
<dbReference type="OrthoDB" id="6147534at2759"/>
<accession>A0A2I0UEA9</accession>
<dbReference type="InterPro" id="IPR002951">
    <property type="entry name" value="Atrophin-like"/>
</dbReference>
<proteinExistence type="predicted"/>
<reference evidence="2" key="2">
    <citation type="submission" date="2017-12" db="EMBL/GenBank/DDBJ databases">
        <title>Genome sequence of the Bar-tailed Godwit (Limosa lapponica baueri).</title>
        <authorList>
            <person name="Lima N.C.B."/>
            <person name="Parody-Merino A.M."/>
            <person name="Battley P.F."/>
            <person name="Fidler A.E."/>
            <person name="Prosdocimi F."/>
        </authorList>
    </citation>
    <scope>NUCLEOTIDE SEQUENCE [LARGE SCALE GENOMIC DNA]</scope>
</reference>
<evidence type="ECO:0000313" key="1">
    <source>
        <dbReference type="EMBL" id="PKU44359.1"/>
    </source>
</evidence>
<reference evidence="2" key="1">
    <citation type="submission" date="2017-11" db="EMBL/GenBank/DDBJ databases">
        <authorList>
            <person name="Lima N.C."/>
            <person name="Parody-Merino A.M."/>
            <person name="Battley P.F."/>
            <person name="Fidler A.E."/>
            <person name="Prosdocimi F."/>
        </authorList>
    </citation>
    <scope>NUCLEOTIDE SEQUENCE [LARGE SCALE GENOMIC DNA]</scope>
</reference>
<dbReference type="Pfam" id="PF03154">
    <property type="entry name" value="Atrophin-1"/>
    <property type="match status" value="1"/>
</dbReference>
<sequence length="78" mass="8934">MHAQSAELQRLALEQQQWLHAHHPLHGVPLPTQEDYYRCKIINCFSDTRRATPKNIVFSDEPERLPVLSDVPSDADTA</sequence>
<protein>
    <submittedName>
        <fullName evidence="1">Atrophin-1</fullName>
    </submittedName>
</protein>
<dbReference type="Proteomes" id="UP000233556">
    <property type="component" value="Unassembled WGS sequence"/>
</dbReference>
<dbReference type="EMBL" id="KZ505831">
    <property type="protein sequence ID" value="PKU44359.1"/>
    <property type="molecule type" value="Genomic_DNA"/>
</dbReference>
<dbReference type="AlphaFoldDB" id="A0A2I0UEA9"/>